<comment type="caution">
    <text evidence="1">The sequence shown here is derived from an EMBL/GenBank/DDBJ whole genome shotgun (WGS) entry which is preliminary data.</text>
</comment>
<dbReference type="Proteomes" id="UP001231649">
    <property type="component" value="Chromosome 30"/>
</dbReference>
<name>A0ACC2Q1U5_9NEOP</name>
<evidence type="ECO:0000313" key="1">
    <source>
        <dbReference type="EMBL" id="KAJ8704850.1"/>
    </source>
</evidence>
<organism evidence="1 2">
    <name type="scientific">Mythimna loreyi</name>
    <dbReference type="NCBI Taxonomy" id="667449"/>
    <lineage>
        <taxon>Eukaryota</taxon>
        <taxon>Metazoa</taxon>
        <taxon>Ecdysozoa</taxon>
        <taxon>Arthropoda</taxon>
        <taxon>Hexapoda</taxon>
        <taxon>Insecta</taxon>
        <taxon>Pterygota</taxon>
        <taxon>Neoptera</taxon>
        <taxon>Endopterygota</taxon>
        <taxon>Lepidoptera</taxon>
        <taxon>Glossata</taxon>
        <taxon>Ditrysia</taxon>
        <taxon>Noctuoidea</taxon>
        <taxon>Noctuidae</taxon>
        <taxon>Noctuinae</taxon>
        <taxon>Hadenini</taxon>
        <taxon>Mythimna</taxon>
    </lineage>
</organism>
<sequence length="669" mass="76961">MFCIPKYLLILCTITSVKAIGLEIDGLLNLGDNWSYEYRFQKSDAANDRPHQRAFEDADDAKVEDKNFQKDEKTKSTVDFKAIFQAEKEKADLRNKERAAEIDRMIAQKREREIARSRVEMPHPKEEKTERAVARQKEEKTERAVARQKEEKTEREVARQKEEISERELTRQKEETSERELTRQKEETSERELTHQKEAEKTAEQIELEKNHLLFAENIFRKEAKRLREEAQNPKMIQRIGLPRTEMHYIHNNKIARTFKTTATTTERSSSEEVDGNNKIGTKKTETIVRENKKKYKDTRYSSESRSSESRDSSETSAIVKHKTKDVKGLDADVSTSNQDSAENIISIDNYTTLAPLKKNKVTIKKSTKCENKTRTTPTTTKVTTVRTKDIFTNPHTVGNDSKIIEFVSHLFKQSLKIFGDIKETTDQDHIKAQINDLAASYHEKFKEYIKDTSGQLVKTRLGTQKVILNTIETSNRLLKRLLNFLINNMEKKGLLRHNAGTTNRLQKAIETEQQLELIRACKKFGICRSGPGVSAFILKILNILLKCDEGRFKQTVDAFTEIVKNTEFNDILDSGVEKTLKYIVARAEQAPVVILRAVVMILKNTLMSQNKPMIVSSYAARSNAVNSTLAFLEIIDLLDTEVPKTEVNLLEWHDTTKSLDQFATVFLF</sequence>
<evidence type="ECO:0000313" key="2">
    <source>
        <dbReference type="Proteomes" id="UP001231649"/>
    </source>
</evidence>
<accession>A0ACC2Q1U5</accession>
<reference evidence="1" key="1">
    <citation type="submission" date="2023-03" db="EMBL/GenBank/DDBJ databases">
        <title>Chromosome-level genomes of two armyworms, Mythimna separata and Mythimna loreyi, provide insights into the biosynthesis and reception of sex pheromones.</title>
        <authorList>
            <person name="Zhao H."/>
        </authorList>
    </citation>
    <scope>NUCLEOTIDE SEQUENCE</scope>
    <source>
        <strain evidence="1">BeijingLab</strain>
    </source>
</reference>
<protein>
    <submittedName>
        <fullName evidence="1">Uncharacterized protein</fullName>
    </submittedName>
</protein>
<proteinExistence type="predicted"/>
<gene>
    <name evidence="1" type="ORF">PYW08_012170</name>
</gene>
<dbReference type="EMBL" id="CM056806">
    <property type="protein sequence ID" value="KAJ8704850.1"/>
    <property type="molecule type" value="Genomic_DNA"/>
</dbReference>
<keyword evidence="2" id="KW-1185">Reference proteome</keyword>